<reference evidence="7 8" key="1">
    <citation type="submission" date="2017-10" db="EMBL/GenBank/DDBJ databases">
        <title>Bacillus sp. nov., a halophilic bacterium isolated from a Keqin Lake.</title>
        <authorList>
            <person name="Wang H."/>
        </authorList>
    </citation>
    <scope>NUCLEOTIDE SEQUENCE [LARGE SCALE GENOMIC DNA]</scope>
    <source>
        <strain evidence="7 8">KCTC 13187</strain>
    </source>
</reference>
<dbReference type="Gene3D" id="3.40.190.100">
    <property type="entry name" value="Glycine betaine-binding periplasmic protein, domain 2"/>
    <property type="match status" value="1"/>
</dbReference>
<feature type="chain" id="PRO_5039188956" evidence="5">
    <location>
        <begin position="21"/>
        <end position="307"/>
    </location>
</feature>
<keyword evidence="8" id="KW-1185">Reference proteome</keyword>
<dbReference type="Pfam" id="PF04069">
    <property type="entry name" value="OpuAC"/>
    <property type="match status" value="2"/>
</dbReference>
<keyword evidence="4" id="KW-0472">Membrane</keyword>
<feature type="domain" description="ABC-type glycine betaine transport system substrate-binding" evidence="6">
    <location>
        <begin position="41"/>
        <end position="185"/>
    </location>
</feature>
<dbReference type="SUPFAM" id="SSF53850">
    <property type="entry name" value="Periplasmic binding protein-like II"/>
    <property type="match status" value="2"/>
</dbReference>
<comment type="subcellular location">
    <subcellularLocation>
        <location evidence="1">Cell membrane</location>
    </subcellularLocation>
</comment>
<dbReference type="EMBL" id="PDOE01000004">
    <property type="protein sequence ID" value="RKL67007.1"/>
    <property type="molecule type" value="Genomic_DNA"/>
</dbReference>
<keyword evidence="3" id="KW-1003">Cell membrane</keyword>
<dbReference type="PANTHER" id="PTHR47737">
    <property type="entry name" value="GLYCINE BETAINE/PROLINE BETAINE TRANSPORT SYSTEM PERMEASE PROTEIN PROW"/>
    <property type="match status" value="1"/>
</dbReference>
<feature type="domain" description="ABC-type glycine betaine transport system substrate-binding" evidence="6">
    <location>
        <begin position="205"/>
        <end position="304"/>
    </location>
</feature>
<organism evidence="7 8">
    <name type="scientific">Salipaludibacillus neizhouensis</name>
    <dbReference type="NCBI Taxonomy" id="885475"/>
    <lineage>
        <taxon>Bacteria</taxon>
        <taxon>Bacillati</taxon>
        <taxon>Bacillota</taxon>
        <taxon>Bacilli</taxon>
        <taxon>Bacillales</taxon>
        <taxon>Bacillaceae</taxon>
    </lineage>
</organism>
<name>A0A3A9K2T4_9BACI</name>
<evidence type="ECO:0000313" key="7">
    <source>
        <dbReference type="EMBL" id="RKL67007.1"/>
    </source>
</evidence>
<dbReference type="GO" id="GO:0015226">
    <property type="term" value="F:carnitine transmembrane transporter activity"/>
    <property type="evidence" value="ECO:0007669"/>
    <property type="project" value="TreeGrafter"/>
</dbReference>
<dbReference type="Proteomes" id="UP000281498">
    <property type="component" value="Unassembled WGS sequence"/>
</dbReference>
<dbReference type="OrthoDB" id="9787902at2"/>
<comment type="caution">
    <text evidence="7">The sequence shown here is derived from an EMBL/GenBank/DDBJ whole genome shotgun (WGS) entry which is preliminary data.</text>
</comment>
<evidence type="ECO:0000256" key="2">
    <source>
        <dbReference type="ARBA" id="ARBA00022448"/>
    </source>
</evidence>
<proteinExistence type="predicted"/>
<sequence>MFNWRKNLGIIAGLSLSLIAAGCGTEESNDSGNGQTEDTSNVSEEMGYQITGIEPGAGQTQTNEKAIAEYESLAGWEQETSSAAAMLTALGDAIENEEPIIVAAWSPHYMFAKYDIKYLEDPELIFGEEEHITTIVRQGLKEDMPSAYTILDRLHWELPVFQEALLEAQEMDFDFEKVAQEWVDENPEKVTEWTEGVEPVDGTSIDLVLTSWDAETFSTNVAKIVLEQQGFDVMLTPVDPSIMFSAIASGDSDATLSPWMPATHGALYEEYDGQFEDLGPNLEGARIGLAVPSYMDIDSIEDLEPAE</sequence>
<dbReference type="InterPro" id="IPR007210">
    <property type="entry name" value="ABC_Gly_betaine_transp_sub-bd"/>
</dbReference>
<gene>
    <name evidence="7" type="ORF">CR203_10825</name>
</gene>
<protein>
    <submittedName>
        <fullName evidence="7">Glycine/betaine ABC transporter</fullName>
    </submittedName>
</protein>
<evidence type="ECO:0000259" key="6">
    <source>
        <dbReference type="Pfam" id="PF04069"/>
    </source>
</evidence>
<dbReference type="Gene3D" id="3.10.105.10">
    <property type="entry name" value="Dipeptide-binding Protein, Domain 3"/>
    <property type="match status" value="1"/>
</dbReference>
<accession>A0A3A9K2T4</accession>
<evidence type="ECO:0000256" key="4">
    <source>
        <dbReference type="ARBA" id="ARBA00023136"/>
    </source>
</evidence>
<dbReference type="GO" id="GO:0005275">
    <property type="term" value="F:amine transmembrane transporter activity"/>
    <property type="evidence" value="ECO:0007669"/>
    <property type="project" value="TreeGrafter"/>
</dbReference>
<feature type="signal peptide" evidence="5">
    <location>
        <begin position="1"/>
        <end position="20"/>
    </location>
</feature>
<dbReference type="GO" id="GO:0043190">
    <property type="term" value="C:ATP-binding cassette (ABC) transporter complex"/>
    <property type="evidence" value="ECO:0007669"/>
    <property type="project" value="InterPro"/>
</dbReference>
<keyword evidence="2" id="KW-0813">Transport</keyword>
<evidence type="ECO:0000256" key="5">
    <source>
        <dbReference type="SAM" id="SignalP"/>
    </source>
</evidence>
<dbReference type="PANTHER" id="PTHR47737:SF1">
    <property type="entry name" value="GLYCINE BETAINE_PROLINE BETAINE TRANSPORT SYSTEM PERMEASE PROTEIN PROW"/>
    <property type="match status" value="1"/>
</dbReference>
<evidence type="ECO:0000256" key="1">
    <source>
        <dbReference type="ARBA" id="ARBA00004236"/>
    </source>
</evidence>
<evidence type="ECO:0000256" key="3">
    <source>
        <dbReference type="ARBA" id="ARBA00022475"/>
    </source>
</evidence>
<dbReference type="GO" id="GO:0015871">
    <property type="term" value="P:choline transport"/>
    <property type="evidence" value="ECO:0007669"/>
    <property type="project" value="TreeGrafter"/>
</dbReference>
<keyword evidence="5" id="KW-0732">Signal</keyword>
<dbReference type="GO" id="GO:0031460">
    <property type="term" value="P:glycine betaine transport"/>
    <property type="evidence" value="ECO:0007669"/>
    <property type="project" value="TreeGrafter"/>
</dbReference>
<dbReference type="RefSeq" id="WP_110937507.1">
    <property type="nucleotide sequence ID" value="NZ_KZ614146.1"/>
</dbReference>
<dbReference type="PROSITE" id="PS51257">
    <property type="entry name" value="PROKAR_LIPOPROTEIN"/>
    <property type="match status" value="1"/>
</dbReference>
<evidence type="ECO:0000313" key="8">
    <source>
        <dbReference type="Proteomes" id="UP000281498"/>
    </source>
</evidence>
<dbReference type="AlphaFoldDB" id="A0A3A9K2T4"/>